<dbReference type="Gene3D" id="1.20.140.10">
    <property type="entry name" value="Butyryl-CoA Dehydrogenase, subunit A, domain 3"/>
    <property type="match status" value="1"/>
</dbReference>
<feature type="region of interest" description="Disordered" evidence="5">
    <location>
        <begin position="1"/>
        <end position="35"/>
    </location>
</feature>
<keyword evidence="4" id="KW-0274">FAD</keyword>
<keyword evidence="3" id="KW-0285">Flavoprotein</keyword>
<evidence type="ECO:0000313" key="9">
    <source>
        <dbReference type="Proteomes" id="UP000749040"/>
    </source>
</evidence>
<comment type="similarity">
    <text evidence="2">Belongs to the acyl-CoA dehydrogenase family.</text>
</comment>
<dbReference type="InterPro" id="IPR009075">
    <property type="entry name" value="AcylCo_DH/oxidase_C"/>
</dbReference>
<sequence>MSHVLSGAVRDDGLTEDHGPTDVTPGAASASAPGPEVWGHRIGSGLVRPTVAGRDRAGRWDPALFAALAGAGGEGAPGAGLAGLLVPRDLGGGGLSAAQAAAVLEGLGEGARDPGLALAVGAHAVLATVPLRAFGTPWQREHYLPAMADGTWTGAVSLRQTQGGARPLTVTAAPAGAGGWTLDGTVDLVPGAPVAHHLLILARHEDGHGVSAFVVDAGTPGLRIVPGGPAAMPTSSWGTAVLDSCAVPDNAVVGTPGAAGRETGPLLAALDWVFTTAPWVGVMRALTRDCAEHIRRTELFGRPLAHSQSARQTLADLAIRSELSSGLVRGAASRFDLAGRSSLADAAAVRLFAAQALRTVLDGASRLAGVDDLGDDRLIERAHRDALFFSAVGGGAEVLRPVVAASLLELG</sequence>
<organism evidence="8 9">
    <name type="scientific">Actinacidiphila acididurans</name>
    <dbReference type="NCBI Taxonomy" id="2784346"/>
    <lineage>
        <taxon>Bacteria</taxon>
        <taxon>Bacillati</taxon>
        <taxon>Actinomycetota</taxon>
        <taxon>Actinomycetes</taxon>
        <taxon>Kitasatosporales</taxon>
        <taxon>Streptomycetaceae</taxon>
        <taxon>Actinacidiphila</taxon>
    </lineage>
</organism>
<evidence type="ECO:0000259" key="6">
    <source>
        <dbReference type="Pfam" id="PF00441"/>
    </source>
</evidence>
<comment type="cofactor">
    <cofactor evidence="1">
        <name>FAD</name>
        <dbReference type="ChEBI" id="CHEBI:57692"/>
    </cofactor>
</comment>
<evidence type="ECO:0000256" key="2">
    <source>
        <dbReference type="ARBA" id="ARBA00009347"/>
    </source>
</evidence>
<evidence type="ECO:0000313" key="8">
    <source>
        <dbReference type="EMBL" id="MBM9507291.1"/>
    </source>
</evidence>
<dbReference type="InterPro" id="IPR036250">
    <property type="entry name" value="AcylCo_DH-like_C"/>
</dbReference>
<dbReference type="CDD" id="cd00567">
    <property type="entry name" value="ACAD"/>
    <property type="match status" value="1"/>
</dbReference>
<dbReference type="PANTHER" id="PTHR43884">
    <property type="entry name" value="ACYL-COA DEHYDROGENASE"/>
    <property type="match status" value="1"/>
</dbReference>
<dbReference type="Gene3D" id="1.10.540.10">
    <property type="entry name" value="Acyl-CoA dehydrogenase/oxidase, N-terminal domain"/>
    <property type="match status" value="1"/>
</dbReference>
<gene>
    <name evidence="8" type="ORF">ITX44_22690</name>
</gene>
<dbReference type="InterPro" id="IPR037069">
    <property type="entry name" value="AcylCoA_DH/ox_N_sf"/>
</dbReference>
<dbReference type="Pfam" id="PF02771">
    <property type="entry name" value="Acyl-CoA_dh_N"/>
    <property type="match status" value="1"/>
</dbReference>
<protein>
    <submittedName>
        <fullName evidence="8">Acyl-CoA dehydrogenase family protein</fullName>
    </submittedName>
</protein>
<evidence type="ECO:0000256" key="3">
    <source>
        <dbReference type="ARBA" id="ARBA00022630"/>
    </source>
</evidence>
<keyword evidence="9" id="KW-1185">Reference proteome</keyword>
<proteinExistence type="inferred from homology"/>
<feature type="compositionally biased region" description="Basic and acidic residues" evidence="5">
    <location>
        <begin position="9"/>
        <end position="20"/>
    </location>
</feature>
<evidence type="ECO:0000256" key="5">
    <source>
        <dbReference type="SAM" id="MobiDB-lite"/>
    </source>
</evidence>
<feature type="compositionally biased region" description="Low complexity" evidence="5">
    <location>
        <begin position="25"/>
        <end position="35"/>
    </location>
</feature>
<accession>A0ABS2TVC7</accession>
<evidence type="ECO:0000256" key="4">
    <source>
        <dbReference type="ARBA" id="ARBA00022827"/>
    </source>
</evidence>
<dbReference type="RefSeq" id="WP_205359154.1">
    <property type="nucleotide sequence ID" value="NZ_JADKYB010000012.1"/>
</dbReference>
<dbReference type="InterPro" id="IPR046373">
    <property type="entry name" value="Acyl-CoA_Oxase/DH_mid-dom_sf"/>
</dbReference>
<reference evidence="8 9" key="1">
    <citation type="submission" date="2021-01" db="EMBL/GenBank/DDBJ databases">
        <title>Streptomyces acididurans sp. nov., isolated from a peat swamp forest soil.</title>
        <authorList>
            <person name="Chantavorakit T."/>
            <person name="Duangmal K."/>
        </authorList>
    </citation>
    <scope>NUCLEOTIDE SEQUENCE [LARGE SCALE GENOMIC DNA]</scope>
    <source>
        <strain evidence="8 9">KK5PA1</strain>
    </source>
</reference>
<dbReference type="Proteomes" id="UP000749040">
    <property type="component" value="Unassembled WGS sequence"/>
</dbReference>
<evidence type="ECO:0000259" key="7">
    <source>
        <dbReference type="Pfam" id="PF02771"/>
    </source>
</evidence>
<dbReference type="Pfam" id="PF00441">
    <property type="entry name" value="Acyl-CoA_dh_1"/>
    <property type="match status" value="1"/>
</dbReference>
<dbReference type="SUPFAM" id="SSF56645">
    <property type="entry name" value="Acyl-CoA dehydrogenase NM domain-like"/>
    <property type="match status" value="1"/>
</dbReference>
<dbReference type="EMBL" id="JADKYB010000012">
    <property type="protein sequence ID" value="MBM9507291.1"/>
    <property type="molecule type" value="Genomic_DNA"/>
</dbReference>
<feature type="domain" description="Acyl-CoA dehydrogenase/oxidase N-terminal" evidence="7">
    <location>
        <begin position="78"/>
        <end position="150"/>
    </location>
</feature>
<feature type="domain" description="Acyl-CoA dehydrogenase/oxidase C-terminal" evidence="6">
    <location>
        <begin position="277"/>
        <end position="407"/>
    </location>
</feature>
<comment type="caution">
    <text evidence="8">The sequence shown here is derived from an EMBL/GenBank/DDBJ whole genome shotgun (WGS) entry which is preliminary data.</text>
</comment>
<dbReference type="InterPro" id="IPR009100">
    <property type="entry name" value="AcylCoA_DH/oxidase_NM_dom_sf"/>
</dbReference>
<dbReference type="SUPFAM" id="SSF47203">
    <property type="entry name" value="Acyl-CoA dehydrogenase C-terminal domain-like"/>
    <property type="match status" value="1"/>
</dbReference>
<dbReference type="PANTHER" id="PTHR43884:SF12">
    <property type="entry name" value="ISOVALERYL-COA DEHYDROGENASE, MITOCHONDRIAL-RELATED"/>
    <property type="match status" value="1"/>
</dbReference>
<evidence type="ECO:0000256" key="1">
    <source>
        <dbReference type="ARBA" id="ARBA00001974"/>
    </source>
</evidence>
<name>A0ABS2TVC7_9ACTN</name>
<dbReference type="InterPro" id="IPR013786">
    <property type="entry name" value="AcylCoA_DH/ox_N"/>
</dbReference>
<dbReference type="Gene3D" id="2.40.110.10">
    <property type="entry name" value="Butyryl-CoA Dehydrogenase, subunit A, domain 2"/>
    <property type="match status" value="1"/>
</dbReference>